<evidence type="ECO:0000313" key="1">
    <source>
        <dbReference type="EMBL" id="RJE24654.1"/>
    </source>
</evidence>
<evidence type="ECO:0000313" key="2">
    <source>
        <dbReference type="Proteomes" id="UP000266188"/>
    </source>
</evidence>
<organism evidence="1 2">
    <name type="scientific">Aspergillus sclerotialis</name>
    <dbReference type="NCBI Taxonomy" id="2070753"/>
    <lineage>
        <taxon>Eukaryota</taxon>
        <taxon>Fungi</taxon>
        <taxon>Dikarya</taxon>
        <taxon>Ascomycota</taxon>
        <taxon>Pezizomycotina</taxon>
        <taxon>Eurotiomycetes</taxon>
        <taxon>Eurotiomycetidae</taxon>
        <taxon>Eurotiales</taxon>
        <taxon>Aspergillaceae</taxon>
        <taxon>Aspergillus</taxon>
        <taxon>Aspergillus subgen. Polypaecilum</taxon>
    </lineage>
</organism>
<gene>
    <name evidence="1" type="ORF">PHISCL_03020</name>
</gene>
<dbReference type="Proteomes" id="UP000266188">
    <property type="component" value="Unassembled WGS sequence"/>
</dbReference>
<name>A0A3A2ZZ49_9EURO</name>
<accession>A0A3A2ZZ49</accession>
<reference evidence="2" key="1">
    <citation type="submission" date="2017-02" db="EMBL/GenBank/DDBJ databases">
        <authorList>
            <person name="Tafer H."/>
            <person name="Lopandic K."/>
        </authorList>
    </citation>
    <scope>NUCLEOTIDE SEQUENCE [LARGE SCALE GENOMIC DNA]</scope>
    <source>
        <strain evidence="2">CBS 366.77</strain>
    </source>
</reference>
<protein>
    <submittedName>
        <fullName evidence="1">Uncharacterized protein</fullName>
    </submittedName>
</protein>
<dbReference type="EMBL" id="MVGC01000073">
    <property type="protein sequence ID" value="RJE24654.1"/>
    <property type="molecule type" value="Genomic_DNA"/>
</dbReference>
<proteinExistence type="predicted"/>
<sequence length="60" mass="6489">MSIRWGASPNLPWPEAGAYIADVCPVRTLSCMLFPTAEFSWTADGPSFRLALGDNAMDAL</sequence>
<dbReference type="AlphaFoldDB" id="A0A3A2ZZ49"/>
<keyword evidence="2" id="KW-1185">Reference proteome</keyword>
<comment type="caution">
    <text evidence="1">The sequence shown here is derived from an EMBL/GenBank/DDBJ whole genome shotgun (WGS) entry which is preliminary data.</text>
</comment>